<evidence type="ECO:0000313" key="3">
    <source>
        <dbReference type="Proteomes" id="UP000285084"/>
    </source>
</evidence>
<dbReference type="AlphaFoldDB" id="A0A420M7M8"/>
<proteinExistence type="predicted"/>
<evidence type="ECO:0000313" key="2">
    <source>
        <dbReference type="EMBL" id="RKK56087.1"/>
    </source>
</evidence>
<dbReference type="EMBL" id="MRCX01000965">
    <property type="protein sequence ID" value="RKK56087.1"/>
    <property type="molecule type" value="Genomic_DNA"/>
</dbReference>
<dbReference type="Proteomes" id="UP000285084">
    <property type="component" value="Unassembled WGS sequence"/>
</dbReference>
<protein>
    <submittedName>
        <fullName evidence="2">Uncharacterized protein</fullName>
    </submittedName>
</protein>
<sequence length="97" mass="10666">MAPSTNPDISAALFSTTSTANSDPDTATSFNRSDDNTEANVDISSTAHLGYEGIDWHRLLGYLSSNLNKEEGSGRQRTGWVWEHGYDIEKDSSGHRF</sequence>
<evidence type="ECO:0000256" key="1">
    <source>
        <dbReference type="SAM" id="MobiDB-lite"/>
    </source>
</evidence>
<organism evidence="2 3">
    <name type="scientific">Fusarium oxysporum</name>
    <name type="common">Fusarium vascular wilt</name>
    <dbReference type="NCBI Taxonomy" id="5507"/>
    <lineage>
        <taxon>Eukaryota</taxon>
        <taxon>Fungi</taxon>
        <taxon>Dikarya</taxon>
        <taxon>Ascomycota</taxon>
        <taxon>Pezizomycotina</taxon>
        <taxon>Sordariomycetes</taxon>
        <taxon>Hypocreomycetidae</taxon>
        <taxon>Hypocreales</taxon>
        <taxon>Nectriaceae</taxon>
        <taxon>Fusarium</taxon>
        <taxon>Fusarium oxysporum species complex</taxon>
    </lineage>
</organism>
<feature type="compositionally biased region" description="Polar residues" evidence="1">
    <location>
        <begin position="1"/>
        <end position="31"/>
    </location>
</feature>
<reference evidence="2 3" key="1">
    <citation type="journal article" date="2018" name="Sci. Rep.">
        <title>Characterisation of pathogen-specific regions and novel effector candidates in Fusarium oxysporum f. sp. cepae.</title>
        <authorList>
            <person name="Armitage A.D."/>
            <person name="Taylor A."/>
            <person name="Sobczyk M.K."/>
            <person name="Baxter L."/>
            <person name="Greenfield B.P."/>
            <person name="Bates H.J."/>
            <person name="Wilson F."/>
            <person name="Jackson A.C."/>
            <person name="Ott S."/>
            <person name="Harrison R.J."/>
            <person name="Clarkson J.P."/>
        </authorList>
    </citation>
    <scope>NUCLEOTIDE SEQUENCE [LARGE SCALE GENOMIC DNA]</scope>
    <source>
        <strain evidence="2 3">Fo_A13</strain>
    </source>
</reference>
<comment type="caution">
    <text evidence="2">The sequence shown here is derived from an EMBL/GenBank/DDBJ whole genome shotgun (WGS) entry which is preliminary data.</text>
</comment>
<gene>
    <name evidence="2" type="ORF">BFJ69_g17674</name>
</gene>
<feature type="region of interest" description="Disordered" evidence="1">
    <location>
        <begin position="1"/>
        <end position="38"/>
    </location>
</feature>
<name>A0A420M7M8_FUSOX</name>
<accession>A0A420M7M8</accession>